<dbReference type="PROSITE" id="PS50972">
    <property type="entry name" value="PTERIN_BINDING"/>
    <property type="match status" value="1"/>
</dbReference>
<comment type="cofactor">
    <cofactor evidence="2">
        <name>Mg(2+)</name>
        <dbReference type="ChEBI" id="CHEBI:18420"/>
    </cofactor>
</comment>
<dbReference type="EMBL" id="FNRY01000001">
    <property type="protein sequence ID" value="SEB98350.1"/>
    <property type="molecule type" value="Genomic_DNA"/>
</dbReference>
<dbReference type="Pfam" id="PF00809">
    <property type="entry name" value="Pterin_bind"/>
    <property type="match status" value="1"/>
</dbReference>
<keyword evidence="2" id="KW-0479">Metal-binding</keyword>
<dbReference type="EC" id="2.5.1.15" evidence="2"/>
<gene>
    <name evidence="5" type="ORF">SAMN04489806_2296</name>
</gene>
<dbReference type="InterPro" id="IPR045031">
    <property type="entry name" value="DHP_synth-like"/>
</dbReference>
<dbReference type="GO" id="GO:0046872">
    <property type="term" value="F:metal ion binding"/>
    <property type="evidence" value="ECO:0007669"/>
    <property type="project" value="UniProtKB-KW"/>
</dbReference>
<dbReference type="OrthoDB" id="9811744at2"/>
<evidence type="ECO:0000256" key="2">
    <source>
        <dbReference type="RuleBase" id="RU361205"/>
    </source>
</evidence>
<dbReference type="Proteomes" id="UP000199183">
    <property type="component" value="Unassembled WGS sequence"/>
</dbReference>
<dbReference type="GO" id="GO:0004156">
    <property type="term" value="F:dihydropteroate synthase activity"/>
    <property type="evidence" value="ECO:0007669"/>
    <property type="project" value="UniProtKB-EC"/>
</dbReference>
<feature type="region of interest" description="Disordered" evidence="3">
    <location>
        <begin position="1"/>
        <end position="20"/>
    </location>
</feature>
<dbReference type="PANTHER" id="PTHR20941:SF8">
    <property type="entry name" value="INACTIVE DIHYDROPTEROATE SYNTHASE 2"/>
    <property type="match status" value="1"/>
</dbReference>
<keyword evidence="6" id="KW-1185">Reference proteome</keyword>
<name>A0A1H4NT15_9MICO</name>
<protein>
    <recommendedName>
        <fullName evidence="2">Dihydropteroate synthase</fullName>
        <shortName evidence="2">DHPS</shortName>
        <ecNumber evidence="2">2.5.1.15</ecNumber>
    </recommendedName>
    <alternativeName>
        <fullName evidence="2">Dihydropteroate pyrophosphorylase</fullName>
    </alternativeName>
</protein>
<dbReference type="PROSITE" id="PS00792">
    <property type="entry name" value="DHPS_1"/>
    <property type="match status" value="1"/>
</dbReference>
<organism evidence="5 6">
    <name type="scientific">Paramicrobacterium humi</name>
    <dbReference type="NCBI Taxonomy" id="640635"/>
    <lineage>
        <taxon>Bacteria</taxon>
        <taxon>Bacillati</taxon>
        <taxon>Actinomycetota</taxon>
        <taxon>Actinomycetes</taxon>
        <taxon>Micrococcales</taxon>
        <taxon>Microbacteriaceae</taxon>
        <taxon>Paramicrobacterium</taxon>
    </lineage>
</organism>
<dbReference type="GO" id="GO:0046656">
    <property type="term" value="P:folic acid biosynthetic process"/>
    <property type="evidence" value="ECO:0007669"/>
    <property type="project" value="UniProtKB-KW"/>
</dbReference>
<reference evidence="5 6" key="1">
    <citation type="submission" date="2016-10" db="EMBL/GenBank/DDBJ databases">
        <authorList>
            <person name="de Groot N.N."/>
        </authorList>
    </citation>
    <scope>NUCLEOTIDE SEQUENCE [LARGE SCALE GENOMIC DNA]</scope>
    <source>
        <strain evidence="5 6">DSM 21799</strain>
    </source>
</reference>
<dbReference type="UniPathway" id="UPA00077">
    <property type="reaction ID" value="UER00156"/>
</dbReference>
<comment type="function">
    <text evidence="2">Catalyzes the condensation of para-aminobenzoate (pABA) with 6-hydroxymethyl-7,8-dihydropterin diphosphate (DHPt-PP) to form 7,8-dihydropteroate (H2Pte), the immediate precursor of folate derivatives.</text>
</comment>
<proteinExistence type="inferred from homology"/>
<dbReference type="GO" id="GO:0005829">
    <property type="term" value="C:cytosol"/>
    <property type="evidence" value="ECO:0007669"/>
    <property type="project" value="TreeGrafter"/>
</dbReference>
<comment type="similarity">
    <text evidence="1 2">Belongs to the DHPS family.</text>
</comment>
<dbReference type="Gene3D" id="3.20.20.20">
    <property type="entry name" value="Dihydropteroate synthase-like"/>
    <property type="match status" value="1"/>
</dbReference>
<evidence type="ECO:0000256" key="3">
    <source>
        <dbReference type="SAM" id="MobiDB-lite"/>
    </source>
</evidence>
<evidence type="ECO:0000259" key="4">
    <source>
        <dbReference type="PROSITE" id="PS50972"/>
    </source>
</evidence>
<feature type="domain" description="Pterin-binding" evidence="4">
    <location>
        <begin position="39"/>
        <end position="290"/>
    </location>
</feature>
<dbReference type="STRING" id="640635.SAMN04489806_2296"/>
<dbReference type="InterPro" id="IPR011005">
    <property type="entry name" value="Dihydropteroate_synth-like_sf"/>
</dbReference>
<dbReference type="GO" id="GO:0046654">
    <property type="term" value="P:tetrahydrofolate biosynthetic process"/>
    <property type="evidence" value="ECO:0007669"/>
    <property type="project" value="UniProtKB-UniPathway"/>
</dbReference>
<sequence length="313" mass="33549">MRHDGSMHSRSPHDLPPLPALREPVRTIGAREFDFSRQVAVMAVVNRTPDSFYDRGATFALDRAVDACLDAVVAGADWVDIGGAPFAPGPPIPADEEAERVVPVVAAVRAASDVVISVDTFQAGVARRAIDAGADVINDTTGLRDPDLARVVADSAATVVITHSLAVPRTPYPRPHYDDVAGEVAAFLAERVESALAAGIPPERIVVDPGHDLNKNTMHSLELTRRLGRIVDLGYPTLVAVSNKDFIGESLDAAREERVEGSLVAAALCIAQGARIVRMHNVRESVAAVRMTEAILGLREPAYQRHNMGERND</sequence>
<dbReference type="PANTHER" id="PTHR20941">
    <property type="entry name" value="FOLATE SYNTHESIS PROTEINS"/>
    <property type="match status" value="1"/>
</dbReference>
<keyword evidence="2" id="KW-0289">Folate biosynthesis</keyword>
<keyword evidence="2" id="KW-0808">Transferase</keyword>
<dbReference type="InterPro" id="IPR006390">
    <property type="entry name" value="DHP_synth_dom"/>
</dbReference>
<dbReference type="InterPro" id="IPR000489">
    <property type="entry name" value="Pterin-binding_dom"/>
</dbReference>
<feature type="compositionally biased region" description="Basic and acidic residues" evidence="3">
    <location>
        <begin position="1"/>
        <end position="13"/>
    </location>
</feature>
<dbReference type="SUPFAM" id="SSF51717">
    <property type="entry name" value="Dihydropteroate synthetase-like"/>
    <property type="match status" value="1"/>
</dbReference>
<comment type="pathway">
    <text evidence="2">Cofactor biosynthesis; tetrahydrofolate biosynthesis; 7,8-dihydrofolate from 2-amino-4-hydroxy-6-hydroxymethyl-7,8-dihydropteridine diphosphate and 4-aminobenzoate: step 1/2.</text>
</comment>
<accession>A0A1H4NT15</accession>
<evidence type="ECO:0000256" key="1">
    <source>
        <dbReference type="ARBA" id="ARBA00009503"/>
    </source>
</evidence>
<evidence type="ECO:0000313" key="6">
    <source>
        <dbReference type="Proteomes" id="UP000199183"/>
    </source>
</evidence>
<evidence type="ECO:0000313" key="5">
    <source>
        <dbReference type="EMBL" id="SEB98350.1"/>
    </source>
</evidence>
<keyword evidence="2" id="KW-0460">Magnesium</keyword>
<dbReference type="NCBIfam" id="TIGR01496">
    <property type="entry name" value="DHPS"/>
    <property type="match status" value="1"/>
</dbReference>
<dbReference type="AlphaFoldDB" id="A0A1H4NT15"/>